<protein>
    <submittedName>
        <fullName evidence="1">Sporulation protein</fullName>
    </submittedName>
</protein>
<dbReference type="EMBL" id="JAVREZ010000039">
    <property type="protein sequence ID" value="MDT0488185.1"/>
    <property type="molecule type" value="Genomic_DNA"/>
</dbReference>
<dbReference type="Proteomes" id="UP001183824">
    <property type="component" value="Unassembled WGS sequence"/>
</dbReference>
<reference evidence="2" key="1">
    <citation type="submission" date="2023-07" db="EMBL/GenBank/DDBJ databases">
        <title>30 novel species of actinomycetes from the DSMZ collection.</title>
        <authorList>
            <person name="Nouioui I."/>
        </authorList>
    </citation>
    <scope>NUCLEOTIDE SEQUENCE [LARGE SCALE GENOMIC DNA]</scope>
    <source>
        <strain evidence="2">DSM 41640</strain>
    </source>
</reference>
<sequence length="467" mass="50785">MQRSEQPARTANQELAQLIEAAGMSHHALARRINLLAERSGIAFSYTHTSVANWTRRGMVPRPPVPAFIAQALAERLGRPLDPAEIGMPEIRENPEAVGLDFHRDAHEAVHTATRFWSTMRRRTFVTAPFAIGAYSTPVTRWLAVPADPTAAHPGRHRVGRRDLDALWAAAADAQRSDSKYGGGTGKASTVTSFLNERAIPLLRGDYTDAVGKELYAGTAELARVAGWSALDMGHHALAQRHFIQALRMARAGASLAVGCHVLTNMALQATLRGYPDEPVDMAQGAYDRARHRAAPRVLAFAKLVEARAHARLGDAPSAAAALVSSERLLEQADAEPGDEPAWIRYYTPARMAADAVEIHRDLGLPAAALRWNNRAAPMPESAYTRSVGLRMTVLATAHLQNRDLDQALAHGQRAVTILSHVRSTRATDYLAGVVRAMAPWRRDPRVIDLSHLAHQAIALSTTGTAR</sequence>
<keyword evidence="2" id="KW-1185">Reference proteome</keyword>
<evidence type="ECO:0000313" key="2">
    <source>
        <dbReference type="Proteomes" id="UP001183824"/>
    </source>
</evidence>
<dbReference type="RefSeq" id="WP_311720773.1">
    <property type="nucleotide sequence ID" value="NZ_JAVREZ010000039.1"/>
</dbReference>
<proteinExistence type="predicted"/>
<evidence type="ECO:0000313" key="1">
    <source>
        <dbReference type="EMBL" id="MDT0488185.1"/>
    </source>
</evidence>
<name>A0ABU2VSF4_9ACTN</name>
<comment type="caution">
    <text evidence="1">The sequence shown here is derived from an EMBL/GenBank/DDBJ whole genome shotgun (WGS) entry which is preliminary data.</text>
</comment>
<gene>
    <name evidence="1" type="ORF">RNB18_49920</name>
</gene>
<accession>A0ABU2VSF4</accession>
<organism evidence="1 2">
    <name type="scientific">Streptomyces doebereineriae</name>
    <dbReference type="NCBI Taxonomy" id="3075528"/>
    <lineage>
        <taxon>Bacteria</taxon>
        <taxon>Bacillati</taxon>
        <taxon>Actinomycetota</taxon>
        <taxon>Actinomycetes</taxon>
        <taxon>Kitasatosporales</taxon>
        <taxon>Streptomycetaceae</taxon>
        <taxon>Streptomyces</taxon>
    </lineage>
</organism>